<comment type="caution">
    <text evidence="2">The sequence shown here is derived from an EMBL/GenBank/DDBJ whole genome shotgun (WGS) entry which is preliminary data.</text>
</comment>
<dbReference type="Proteomes" id="UP000644749">
    <property type="component" value="Unassembled WGS sequence"/>
</dbReference>
<organism evidence="2 3">
    <name type="scientific">Paracoccus aerius</name>
    <dbReference type="NCBI Taxonomy" id="1915382"/>
    <lineage>
        <taxon>Bacteria</taxon>
        <taxon>Pseudomonadati</taxon>
        <taxon>Pseudomonadota</taxon>
        <taxon>Alphaproteobacteria</taxon>
        <taxon>Rhodobacterales</taxon>
        <taxon>Paracoccaceae</taxon>
        <taxon>Paracoccus</taxon>
    </lineage>
</organism>
<protein>
    <submittedName>
        <fullName evidence="2">DUF3280 domain-containing protein</fullName>
    </submittedName>
</protein>
<proteinExistence type="predicted"/>
<sequence>MLKPLALAMAATLVLSSAWAQDPVPRGSVAFFGLYLMNNPGDPDDSDERARIAMAEDQIARNLEARGFILVDTAPVAQKLAQVKNIASCNGCDMKLAQELGADYSVTGEIQKTSELILALNLFLRDAKARANVRHGAVDIRGNTDESWSRGYRYLLNNIIFRGEPRP</sequence>
<dbReference type="InterPro" id="IPR021698">
    <property type="entry name" value="DUF3280"/>
</dbReference>
<evidence type="ECO:0000256" key="1">
    <source>
        <dbReference type="SAM" id="SignalP"/>
    </source>
</evidence>
<dbReference type="EMBL" id="JAESHT010000007">
    <property type="protein sequence ID" value="MBL3673889.1"/>
    <property type="molecule type" value="Genomic_DNA"/>
</dbReference>
<feature type="chain" id="PRO_5046698886" evidence="1">
    <location>
        <begin position="21"/>
        <end position="167"/>
    </location>
</feature>
<keyword evidence="1" id="KW-0732">Signal</keyword>
<dbReference type="RefSeq" id="WP_191311243.1">
    <property type="nucleotide sequence ID" value="NZ_BNCL01000012.1"/>
</dbReference>
<dbReference type="Pfam" id="PF11684">
    <property type="entry name" value="DUF3280"/>
    <property type="match status" value="1"/>
</dbReference>
<accession>A0ABS1S5T6</accession>
<keyword evidence="3" id="KW-1185">Reference proteome</keyword>
<evidence type="ECO:0000313" key="2">
    <source>
        <dbReference type="EMBL" id="MBL3673889.1"/>
    </source>
</evidence>
<reference evidence="2 3" key="1">
    <citation type="submission" date="2021-01" db="EMBL/GenBank/DDBJ databases">
        <title>011410 draft genome.</title>
        <authorList>
            <person name="Lang L."/>
        </authorList>
    </citation>
    <scope>NUCLEOTIDE SEQUENCE [LARGE SCALE GENOMIC DNA]</scope>
    <source>
        <strain evidence="2 3">KCTC 42845</strain>
    </source>
</reference>
<gene>
    <name evidence="2" type="ORF">JL111_10360</name>
</gene>
<name>A0ABS1S5T6_9RHOB</name>
<feature type="signal peptide" evidence="1">
    <location>
        <begin position="1"/>
        <end position="20"/>
    </location>
</feature>
<evidence type="ECO:0000313" key="3">
    <source>
        <dbReference type="Proteomes" id="UP000644749"/>
    </source>
</evidence>